<dbReference type="InterPro" id="IPR021796">
    <property type="entry name" value="Tll0287-like_dom"/>
</dbReference>
<evidence type="ECO:0000313" key="3">
    <source>
        <dbReference type="Proteomes" id="UP001474120"/>
    </source>
</evidence>
<dbReference type="EMBL" id="JBCDNA010000003">
    <property type="protein sequence ID" value="MEL4456960.1"/>
    <property type="molecule type" value="Genomic_DNA"/>
</dbReference>
<feature type="domain" description="Tll0287-like" evidence="1">
    <location>
        <begin position="52"/>
        <end position="186"/>
    </location>
</feature>
<comment type="caution">
    <text evidence="2">The sequence shown here is derived from an EMBL/GenBank/DDBJ whole genome shotgun (WGS) entry which is preliminary data.</text>
</comment>
<dbReference type="Proteomes" id="UP001474120">
    <property type="component" value="Unassembled WGS sequence"/>
</dbReference>
<protein>
    <submittedName>
        <fullName evidence="2">DUF3365 domain-containing protein</fullName>
    </submittedName>
</protein>
<keyword evidence="3" id="KW-1185">Reference proteome</keyword>
<sequence>MNQLMFFLLFSMLLASCNTSLSDKETQAYKEKGGIISKSTGAELSGTLTNKMKSGGLVEAVEFCNTAALPLTQKMADSFGIEIKRTSLKTRNPLNKPSENEEIILREFEANIEKGIPLEPIVRLDQHGNPNYYAPVLVEKKCLICHGTLDQELSRAADSIIKSHYPNDLATGFKEGDLRGIWSIAFSKP</sequence>
<organism evidence="2 3">
    <name type="scientific">Lutimonas vermicola</name>
    <dbReference type="NCBI Taxonomy" id="414288"/>
    <lineage>
        <taxon>Bacteria</taxon>
        <taxon>Pseudomonadati</taxon>
        <taxon>Bacteroidota</taxon>
        <taxon>Flavobacteriia</taxon>
        <taxon>Flavobacteriales</taxon>
        <taxon>Flavobacteriaceae</taxon>
        <taxon>Lutimonas</taxon>
    </lineage>
</organism>
<evidence type="ECO:0000259" key="1">
    <source>
        <dbReference type="Pfam" id="PF11845"/>
    </source>
</evidence>
<proteinExistence type="predicted"/>
<gene>
    <name evidence="2" type="ORF">AABB81_13710</name>
</gene>
<reference evidence="2 3" key="1">
    <citation type="submission" date="2024-04" db="EMBL/GenBank/DDBJ databases">
        <title>whole genome sequencing of Lutimonas vermicola strain IMCC1616.</title>
        <authorList>
            <person name="Bae S.S."/>
        </authorList>
    </citation>
    <scope>NUCLEOTIDE SEQUENCE [LARGE SCALE GENOMIC DNA]</scope>
    <source>
        <strain evidence="2 3">IMCC1616</strain>
    </source>
</reference>
<evidence type="ECO:0000313" key="2">
    <source>
        <dbReference type="EMBL" id="MEL4456960.1"/>
    </source>
</evidence>
<dbReference type="RefSeq" id="WP_342161124.1">
    <property type="nucleotide sequence ID" value="NZ_JBCDNA010000003.1"/>
</dbReference>
<dbReference type="Pfam" id="PF11845">
    <property type="entry name" value="Tll0287-like"/>
    <property type="match status" value="1"/>
</dbReference>
<accession>A0ABU9L530</accession>
<name>A0ABU9L530_9FLAO</name>